<evidence type="ECO:0000313" key="8">
    <source>
        <dbReference type="Proteomes" id="UP000294567"/>
    </source>
</evidence>
<evidence type="ECO:0000256" key="2">
    <source>
        <dbReference type="ARBA" id="ARBA00012224"/>
    </source>
</evidence>
<dbReference type="EC" id="4.4.1.13" evidence="2"/>
<keyword evidence="3" id="KW-0663">Pyridoxal phosphate</keyword>
<name>A0A4V2UUN9_9FIRM</name>
<accession>A0A4V2UUN9</accession>
<comment type="similarity">
    <text evidence="5">Belongs to the class-II pyridoxal-phosphate-dependent aminotransferase family. MalY/PatB cystathionine beta-lyase subfamily.</text>
</comment>
<dbReference type="NCBIfam" id="TIGR04350">
    <property type="entry name" value="C_S_lyase_PatB"/>
    <property type="match status" value="1"/>
</dbReference>
<dbReference type="InterPro" id="IPR015421">
    <property type="entry name" value="PyrdxlP-dep_Trfase_major"/>
</dbReference>
<dbReference type="InterPro" id="IPR004839">
    <property type="entry name" value="Aminotransferase_I/II_large"/>
</dbReference>
<dbReference type="RefSeq" id="WP_132025513.1">
    <property type="nucleotide sequence ID" value="NZ_CP068564.1"/>
</dbReference>
<dbReference type="InterPro" id="IPR027619">
    <property type="entry name" value="C-S_lyase_PatB-like"/>
</dbReference>
<dbReference type="EMBL" id="SMAE01000001">
    <property type="protein sequence ID" value="TCS91690.1"/>
    <property type="molecule type" value="Genomic_DNA"/>
</dbReference>
<dbReference type="GO" id="GO:0047804">
    <property type="term" value="F:cysteine-S-conjugate beta-lyase activity"/>
    <property type="evidence" value="ECO:0007669"/>
    <property type="project" value="UniProtKB-EC"/>
</dbReference>
<evidence type="ECO:0000256" key="3">
    <source>
        <dbReference type="ARBA" id="ARBA00022898"/>
    </source>
</evidence>
<organism evidence="7 8">
    <name type="scientific">Keratinibaculum paraultunense</name>
    <dbReference type="NCBI Taxonomy" id="1278232"/>
    <lineage>
        <taxon>Bacteria</taxon>
        <taxon>Bacillati</taxon>
        <taxon>Bacillota</taxon>
        <taxon>Tissierellia</taxon>
        <taxon>Tissierellales</taxon>
        <taxon>Tepidimicrobiaceae</taxon>
        <taxon>Keratinibaculum</taxon>
    </lineage>
</organism>
<dbReference type="InterPro" id="IPR051798">
    <property type="entry name" value="Class-II_PLP-Dep_Aminotrans"/>
</dbReference>
<dbReference type="PANTHER" id="PTHR43525:SF1">
    <property type="entry name" value="PROTEIN MALY"/>
    <property type="match status" value="1"/>
</dbReference>
<dbReference type="Pfam" id="PF00155">
    <property type="entry name" value="Aminotran_1_2"/>
    <property type="match status" value="1"/>
</dbReference>
<proteinExistence type="inferred from homology"/>
<sequence length="410" mass="46991">MEYDFDKVIDRTGTNCSKWDLRKEVFGRDDVLPMWVADTDFEAPKEVIEAMEERLKHGIYGYTYRPKSFNKSIINWMKKRHGWDIEDEWITFSPGVVPALSVAINTFTHPGDRVIIQTPIYPPFQSIVKENGRIIVDNELMLIDGRYQMDIEKLEEQIKISDSSFTSNTINENREFDQRIKLLLFCSPHNPTGRVWTKEELLKIGEICLENDILIVSDEIHSDIIYKGYKHIPIASLSKDLEQNTITCIAPSKTFSLAGLSSSAVIIPNKKIRDLFNNTLNKLAIGGGNIFGNIALEAAYSYGEDWLEELLIYLEENLNYLMKYFEEKIPEIKPIKPEATYLVWLDCKELGLEGKELVDFFVNEAKVGVNPGFTFGENGSSFVRLNIGCPRSILEEGLNRIEKAVKRLNK</sequence>
<keyword evidence="8" id="KW-1185">Reference proteome</keyword>
<dbReference type="SUPFAM" id="SSF53383">
    <property type="entry name" value="PLP-dependent transferases"/>
    <property type="match status" value="1"/>
</dbReference>
<dbReference type="Gene3D" id="3.40.640.10">
    <property type="entry name" value="Type I PLP-dependent aspartate aminotransferase-like (Major domain)"/>
    <property type="match status" value="1"/>
</dbReference>
<dbReference type="OrthoDB" id="9802872at2"/>
<dbReference type="CDD" id="cd00609">
    <property type="entry name" value="AAT_like"/>
    <property type="match status" value="1"/>
</dbReference>
<protein>
    <recommendedName>
        <fullName evidence="2">cysteine-S-conjugate beta-lyase</fullName>
        <ecNumber evidence="2">4.4.1.13</ecNumber>
    </recommendedName>
</protein>
<dbReference type="InterPro" id="IPR015424">
    <property type="entry name" value="PyrdxlP-dep_Trfase"/>
</dbReference>
<feature type="domain" description="Aminotransferase class I/classII large" evidence="6">
    <location>
        <begin position="38"/>
        <end position="401"/>
    </location>
</feature>
<keyword evidence="4 7" id="KW-0456">Lyase</keyword>
<dbReference type="InterPro" id="IPR015422">
    <property type="entry name" value="PyrdxlP-dep_Trfase_small"/>
</dbReference>
<evidence type="ECO:0000256" key="1">
    <source>
        <dbReference type="ARBA" id="ARBA00001933"/>
    </source>
</evidence>
<evidence type="ECO:0000259" key="6">
    <source>
        <dbReference type="Pfam" id="PF00155"/>
    </source>
</evidence>
<comment type="cofactor">
    <cofactor evidence="1">
        <name>pyridoxal 5'-phosphate</name>
        <dbReference type="ChEBI" id="CHEBI:597326"/>
    </cofactor>
</comment>
<reference evidence="7 8" key="1">
    <citation type="submission" date="2019-03" db="EMBL/GenBank/DDBJ databases">
        <title>Genomic Encyclopedia of Type Strains, Phase IV (KMG-IV): sequencing the most valuable type-strain genomes for metagenomic binning, comparative biology and taxonomic classification.</title>
        <authorList>
            <person name="Goeker M."/>
        </authorList>
    </citation>
    <scope>NUCLEOTIDE SEQUENCE [LARGE SCALE GENOMIC DNA]</scope>
    <source>
        <strain evidence="7 8">DSM 26752</strain>
    </source>
</reference>
<evidence type="ECO:0000256" key="5">
    <source>
        <dbReference type="ARBA" id="ARBA00037974"/>
    </source>
</evidence>
<evidence type="ECO:0000256" key="4">
    <source>
        <dbReference type="ARBA" id="ARBA00023239"/>
    </source>
</evidence>
<gene>
    <name evidence="7" type="ORF">EDD65_101193</name>
</gene>
<dbReference type="GO" id="GO:0030170">
    <property type="term" value="F:pyridoxal phosphate binding"/>
    <property type="evidence" value="ECO:0007669"/>
    <property type="project" value="InterPro"/>
</dbReference>
<dbReference type="Proteomes" id="UP000294567">
    <property type="component" value="Unassembled WGS sequence"/>
</dbReference>
<evidence type="ECO:0000313" key="7">
    <source>
        <dbReference type="EMBL" id="TCS91690.1"/>
    </source>
</evidence>
<dbReference type="Gene3D" id="3.90.1150.10">
    <property type="entry name" value="Aspartate Aminotransferase, domain 1"/>
    <property type="match status" value="1"/>
</dbReference>
<dbReference type="PANTHER" id="PTHR43525">
    <property type="entry name" value="PROTEIN MALY"/>
    <property type="match status" value="1"/>
</dbReference>
<comment type="caution">
    <text evidence="7">The sequence shown here is derived from an EMBL/GenBank/DDBJ whole genome shotgun (WGS) entry which is preliminary data.</text>
</comment>
<dbReference type="AlphaFoldDB" id="A0A4V2UUN9"/>